<dbReference type="PROSITE" id="PS50238">
    <property type="entry name" value="RHOGAP"/>
    <property type="match status" value="1"/>
</dbReference>
<feature type="region of interest" description="Disordered" evidence="3">
    <location>
        <begin position="235"/>
        <end position="278"/>
    </location>
</feature>
<dbReference type="PANTHER" id="PTHR15228:SF25">
    <property type="entry name" value="F-BAR DOMAIN-CONTAINING PROTEIN"/>
    <property type="match status" value="1"/>
</dbReference>
<dbReference type="AlphaFoldDB" id="A0A167I6P8"/>
<feature type="coiled-coil region" evidence="2">
    <location>
        <begin position="349"/>
        <end position="376"/>
    </location>
</feature>
<dbReference type="GO" id="GO:0005938">
    <property type="term" value="C:cell cortex"/>
    <property type="evidence" value="ECO:0007669"/>
    <property type="project" value="TreeGrafter"/>
</dbReference>
<feature type="domain" description="Rho-GAP" evidence="4">
    <location>
        <begin position="15"/>
        <end position="221"/>
    </location>
</feature>
<dbReference type="OrthoDB" id="79452at2759"/>
<evidence type="ECO:0000313" key="6">
    <source>
        <dbReference type="Proteomes" id="UP000076738"/>
    </source>
</evidence>
<evidence type="ECO:0000256" key="3">
    <source>
        <dbReference type="SAM" id="MobiDB-lite"/>
    </source>
</evidence>
<dbReference type="GO" id="GO:0005096">
    <property type="term" value="F:GTPase activator activity"/>
    <property type="evidence" value="ECO:0007669"/>
    <property type="project" value="UniProtKB-KW"/>
</dbReference>
<dbReference type="CDD" id="cd00159">
    <property type="entry name" value="RhoGAP"/>
    <property type="match status" value="1"/>
</dbReference>
<dbReference type="GO" id="GO:0060237">
    <property type="term" value="P:regulation of fungal-type cell wall organization"/>
    <property type="evidence" value="ECO:0007669"/>
    <property type="project" value="TreeGrafter"/>
</dbReference>
<dbReference type="InterPro" id="IPR051025">
    <property type="entry name" value="RhoGAP"/>
</dbReference>
<reference evidence="5 6" key="1">
    <citation type="journal article" date="2016" name="Mol. Biol. Evol.">
        <title>Comparative Genomics of Early-Diverging Mushroom-Forming Fungi Provides Insights into the Origins of Lignocellulose Decay Capabilities.</title>
        <authorList>
            <person name="Nagy L.G."/>
            <person name="Riley R."/>
            <person name="Tritt A."/>
            <person name="Adam C."/>
            <person name="Daum C."/>
            <person name="Floudas D."/>
            <person name="Sun H."/>
            <person name="Yadav J.S."/>
            <person name="Pangilinan J."/>
            <person name="Larsson K.H."/>
            <person name="Matsuura K."/>
            <person name="Barry K."/>
            <person name="Labutti K."/>
            <person name="Kuo R."/>
            <person name="Ohm R.A."/>
            <person name="Bhattacharya S.S."/>
            <person name="Shirouzu T."/>
            <person name="Yoshinaga Y."/>
            <person name="Martin F.M."/>
            <person name="Grigoriev I.V."/>
            <person name="Hibbett D.S."/>
        </authorList>
    </citation>
    <scope>NUCLEOTIDE SEQUENCE [LARGE SCALE GENOMIC DNA]</scope>
    <source>
        <strain evidence="5 6">TUFC12733</strain>
    </source>
</reference>
<dbReference type="Gene3D" id="1.10.555.10">
    <property type="entry name" value="Rho GTPase activation protein"/>
    <property type="match status" value="1"/>
</dbReference>
<dbReference type="EMBL" id="KV417311">
    <property type="protein sequence ID" value="KZO92353.1"/>
    <property type="molecule type" value="Genomic_DNA"/>
</dbReference>
<dbReference type="PANTHER" id="PTHR15228">
    <property type="entry name" value="SPERMATHECAL PHYSIOLOGY VARIANT"/>
    <property type="match status" value="1"/>
</dbReference>
<proteinExistence type="predicted"/>
<protein>
    <submittedName>
        <fullName evidence="5">Rho GTPase activation protein</fullName>
    </submittedName>
</protein>
<dbReference type="GO" id="GO:0007165">
    <property type="term" value="P:signal transduction"/>
    <property type="evidence" value="ECO:0007669"/>
    <property type="project" value="InterPro"/>
</dbReference>
<evidence type="ECO:0000313" key="5">
    <source>
        <dbReference type="EMBL" id="KZO92353.1"/>
    </source>
</evidence>
<dbReference type="Proteomes" id="UP000076738">
    <property type="component" value="Unassembled WGS sequence"/>
</dbReference>
<gene>
    <name evidence="5" type="ORF">CALVIDRAFT_308681</name>
</gene>
<dbReference type="STRING" id="1330018.A0A167I6P8"/>
<name>A0A167I6P8_CALVF</name>
<dbReference type="SUPFAM" id="SSF48350">
    <property type="entry name" value="GTPase activation domain, GAP"/>
    <property type="match status" value="1"/>
</dbReference>
<dbReference type="Pfam" id="PF00620">
    <property type="entry name" value="RhoGAP"/>
    <property type="match status" value="1"/>
</dbReference>
<organism evidence="5 6">
    <name type="scientific">Calocera viscosa (strain TUFC12733)</name>
    <dbReference type="NCBI Taxonomy" id="1330018"/>
    <lineage>
        <taxon>Eukaryota</taxon>
        <taxon>Fungi</taxon>
        <taxon>Dikarya</taxon>
        <taxon>Basidiomycota</taxon>
        <taxon>Agaricomycotina</taxon>
        <taxon>Dacrymycetes</taxon>
        <taxon>Dacrymycetales</taxon>
        <taxon>Dacrymycetaceae</taxon>
        <taxon>Calocera</taxon>
    </lineage>
</organism>
<evidence type="ECO:0000256" key="1">
    <source>
        <dbReference type="ARBA" id="ARBA00022468"/>
    </source>
</evidence>
<dbReference type="SMART" id="SM00324">
    <property type="entry name" value="RhoGAP"/>
    <property type="match status" value="1"/>
</dbReference>
<evidence type="ECO:0000259" key="4">
    <source>
        <dbReference type="PROSITE" id="PS50238"/>
    </source>
</evidence>
<feature type="compositionally biased region" description="Low complexity" evidence="3">
    <location>
        <begin position="255"/>
        <end position="276"/>
    </location>
</feature>
<sequence>MRIHANISTGNVFGVPVQSACAIAPCLSFFSGQQQHLPLIVFTVIEEIYARGMDVSGLFRIAGDEKRVDHLVRRFSVEPYGEDVDVNNQTIPDLCGLLEAWLDALPVPVLDPALERAFFSLVVCGANVHLAPDARVRVAQLLLRLLPAPNLSLFVYLVSFLSHFQRSTKLHIGVVAGLFAKPLAAKPIRGESENARRARRDAGEDAKEIVKWLLMNWHLVMDGLMDEPVLEVNPFGAEDVEPSDDAVSGSDEWRPSSTAAAGAGTQSASSARSSAPPIDPAYVSEVGTTLDDLSRHLAAMLDALVGMADAPSDLREHITGASELVQAAKEANTKAADEAHKTKVDVDEAAKLRQRVEEVEAEKAKVEKKLSAAHKALTAALAVDST</sequence>
<evidence type="ECO:0000256" key="2">
    <source>
        <dbReference type="SAM" id="Coils"/>
    </source>
</evidence>
<dbReference type="InterPro" id="IPR008936">
    <property type="entry name" value="Rho_GTPase_activation_prot"/>
</dbReference>
<dbReference type="InterPro" id="IPR000198">
    <property type="entry name" value="RhoGAP_dom"/>
</dbReference>
<keyword evidence="6" id="KW-1185">Reference proteome</keyword>
<keyword evidence="2" id="KW-0175">Coiled coil</keyword>
<accession>A0A167I6P8</accession>
<keyword evidence="1" id="KW-0343">GTPase activation</keyword>